<proteinExistence type="predicted"/>
<keyword evidence="1" id="KW-1133">Transmembrane helix</keyword>
<gene>
    <name evidence="2" type="ORF">DI536_18295</name>
</gene>
<dbReference type="AlphaFoldDB" id="A0A2W5T6E6"/>
<keyword evidence="1" id="KW-0812">Transmembrane</keyword>
<comment type="caution">
    <text evidence="2">The sequence shown here is derived from an EMBL/GenBank/DDBJ whole genome shotgun (WGS) entry which is preliminary data.</text>
</comment>
<reference evidence="2 3" key="1">
    <citation type="submission" date="2017-08" db="EMBL/GenBank/DDBJ databases">
        <title>Infants hospitalized years apart are colonized by the same room-sourced microbial strains.</title>
        <authorList>
            <person name="Brooks B."/>
            <person name="Olm M.R."/>
            <person name="Firek B.A."/>
            <person name="Baker R."/>
            <person name="Thomas B.C."/>
            <person name="Morowitz M.J."/>
            <person name="Banfield J.F."/>
        </authorList>
    </citation>
    <scope>NUCLEOTIDE SEQUENCE [LARGE SCALE GENOMIC DNA]</scope>
    <source>
        <strain evidence="2">S2_003_000_R2_14</strain>
    </source>
</reference>
<evidence type="ECO:0000313" key="2">
    <source>
        <dbReference type="EMBL" id="PZR11090.1"/>
    </source>
</evidence>
<sequence>MKRTVKILCPSCERLLTLGAFRLEGSTLVVTCVGCGVESRAEQPAAAAVAPSFAGSRPVSQAPRVSLASTEGGSNVVVLRTAGHDAVAKAAAAADDAPFAVPDNVCPRCIAPRAAAAACPHCGISFERYEASMTMPPKWLRDDWVALLRDWGNEAKHTMVRRKAQQLDALAAVGRLYRLRLATVPEDPFAHEGRAEILRLAAVTISLARPGEDHELTMSPRRRNAILGLGGFAIFVVLFLALRMLLS</sequence>
<evidence type="ECO:0000313" key="3">
    <source>
        <dbReference type="Proteomes" id="UP000249061"/>
    </source>
</evidence>
<evidence type="ECO:0000256" key="1">
    <source>
        <dbReference type="SAM" id="Phobius"/>
    </source>
</evidence>
<feature type="transmembrane region" description="Helical" evidence="1">
    <location>
        <begin position="225"/>
        <end position="246"/>
    </location>
</feature>
<dbReference type="Proteomes" id="UP000249061">
    <property type="component" value="Unassembled WGS sequence"/>
</dbReference>
<protein>
    <submittedName>
        <fullName evidence="2">Uncharacterized protein</fullName>
    </submittedName>
</protein>
<accession>A0A2W5T6E6</accession>
<keyword evidence="1" id="KW-0472">Membrane</keyword>
<dbReference type="EMBL" id="QFQP01000015">
    <property type="protein sequence ID" value="PZR11090.1"/>
    <property type="molecule type" value="Genomic_DNA"/>
</dbReference>
<name>A0A2W5T6E6_9BACT</name>
<organism evidence="2 3">
    <name type="scientific">Archangium gephyra</name>
    <dbReference type="NCBI Taxonomy" id="48"/>
    <lineage>
        <taxon>Bacteria</taxon>
        <taxon>Pseudomonadati</taxon>
        <taxon>Myxococcota</taxon>
        <taxon>Myxococcia</taxon>
        <taxon>Myxococcales</taxon>
        <taxon>Cystobacterineae</taxon>
        <taxon>Archangiaceae</taxon>
        <taxon>Archangium</taxon>
    </lineage>
</organism>